<organism evidence="1 2">
    <name type="scientific">Actinoplanes octamycinicus</name>
    <dbReference type="NCBI Taxonomy" id="135948"/>
    <lineage>
        <taxon>Bacteria</taxon>
        <taxon>Bacillati</taxon>
        <taxon>Actinomycetota</taxon>
        <taxon>Actinomycetes</taxon>
        <taxon>Micromonosporales</taxon>
        <taxon>Micromonosporaceae</taxon>
        <taxon>Actinoplanes</taxon>
    </lineage>
</organism>
<name>A0A7W7H1Q8_9ACTN</name>
<evidence type="ECO:0000313" key="2">
    <source>
        <dbReference type="Proteomes" id="UP000546162"/>
    </source>
</evidence>
<dbReference type="EMBL" id="JACHNB010000001">
    <property type="protein sequence ID" value="MBB4742272.1"/>
    <property type="molecule type" value="Genomic_DNA"/>
</dbReference>
<dbReference type="RefSeq" id="WP_185042663.1">
    <property type="nucleotide sequence ID" value="NZ_BAABFG010000005.1"/>
</dbReference>
<comment type="caution">
    <text evidence="1">The sequence shown here is derived from an EMBL/GenBank/DDBJ whole genome shotgun (WGS) entry which is preliminary data.</text>
</comment>
<dbReference type="AlphaFoldDB" id="A0A7W7H1Q8"/>
<dbReference type="Proteomes" id="UP000546162">
    <property type="component" value="Unassembled WGS sequence"/>
</dbReference>
<evidence type="ECO:0000313" key="1">
    <source>
        <dbReference type="EMBL" id="MBB4742272.1"/>
    </source>
</evidence>
<proteinExistence type="predicted"/>
<reference evidence="1 2" key="1">
    <citation type="submission" date="2020-08" db="EMBL/GenBank/DDBJ databases">
        <title>Sequencing the genomes of 1000 actinobacteria strains.</title>
        <authorList>
            <person name="Klenk H.-P."/>
        </authorList>
    </citation>
    <scope>NUCLEOTIDE SEQUENCE [LARGE SCALE GENOMIC DNA]</scope>
    <source>
        <strain evidence="1 2">DSM 45809</strain>
    </source>
</reference>
<keyword evidence="2" id="KW-1185">Reference proteome</keyword>
<accession>A0A7W7H1Q8</accession>
<sequence length="232" mass="25160">MIIPGYLDGYEPAFVESPLIDGAEMMPSELFWPAFLHTVGGSASAPHAFGIDPADLDDVIDALLDEQRWPVFTLRTAGAGRVHVVMRNFPDEGGVDYVLDPGTGDDAIPLADMEGHFRGPALAWPELIAAAQQRDADRTPAERLLLLLPVCADRDRPADAVRVVAAALTAVGVTSDARRVAEELLDSPRYWTGDCAWTLVGDARVCSGTHAYRRLGEELTPDQLRLVTKAWS</sequence>
<gene>
    <name evidence="1" type="ORF">BJY16_005731</name>
</gene>
<protein>
    <submittedName>
        <fullName evidence="1">Uncharacterized protein</fullName>
    </submittedName>
</protein>